<reference evidence="7 8" key="2">
    <citation type="submission" date="2018-12" db="EMBL/GenBank/DDBJ databases">
        <title>Nakamurella antarcticus sp. nov., isolated from Antarctica South Shetland Islands soil.</title>
        <authorList>
            <person name="Peng F."/>
        </authorList>
    </citation>
    <scope>NUCLEOTIDE SEQUENCE [LARGE SCALE GENOMIC DNA]</scope>
    <source>
        <strain evidence="7 8">S14-144</strain>
    </source>
</reference>
<feature type="transmembrane region" description="Helical" evidence="5">
    <location>
        <begin position="249"/>
        <end position="269"/>
    </location>
</feature>
<dbReference type="Proteomes" id="UP000268084">
    <property type="component" value="Chromosome"/>
</dbReference>
<dbReference type="InterPro" id="IPR020846">
    <property type="entry name" value="MFS_dom"/>
</dbReference>
<dbReference type="KEGG" id="nak:EH165_01060"/>
<dbReference type="InterPro" id="IPR052714">
    <property type="entry name" value="MFS_Exporter"/>
</dbReference>
<feature type="transmembrane region" description="Helical" evidence="5">
    <location>
        <begin position="53"/>
        <end position="73"/>
    </location>
</feature>
<gene>
    <name evidence="7" type="ORF">EH165_01060</name>
</gene>
<feature type="transmembrane region" description="Helical" evidence="5">
    <location>
        <begin position="144"/>
        <end position="165"/>
    </location>
</feature>
<evidence type="ECO:0000313" key="7">
    <source>
        <dbReference type="EMBL" id="AZI56967.1"/>
    </source>
</evidence>
<accession>A0A3G8ZJL2</accession>
<feature type="domain" description="Major facilitator superfamily (MFS) profile" evidence="6">
    <location>
        <begin position="19"/>
        <end position="393"/>
    </location>
</feature>
<dbReference type="RefSeq" id="WP_124797652.1">
    <property type="nucleotide sequence ID" value="NZ_CP034170.1"/>
</dbReference>
<dbReference type="Pfam" id="PF07690">
    <property type="entry name" value="MFS_1"/>
    <property type="match status" value="1"/>
</dbReference>
<dbReference type="SUPFAM" id="SSF103473">
    <property type="entry name" value="MFS general substrate transporter"/>
    <property type="match status" value="1"/>
</dbReference>
<dbReference type="InterPro" id="IPR011701">
    <property type="entry name" value="MFS"/>
</dbReference>
<feature type="transmembrane region" description="Helical" evidence="5">
    <location>
        <begin position="367"/>
        <end position="389"/>
    </location>
</feature>
<feature type="transmembrane region" description="Helical" evidence="5">
    <location>
        <begin position="107"/>
        <end position="132"/>
    </location>
</feature>
<feature type="transmembrane region" description="Helical" evidence="5">
    <location>
        <begin position="303"/>
        <end position="329"/>
    </location>
</feature>
<keyword evidence="3 5" id="KW-1133">Transmembrane helix</keyword>
<evidence type="ECO:0000256" key="5">
    <source>
        <dbReference type="SAM" id="Phobius"/>
    </source>
</evidence>
<evidence type="ECO:0000313" key="8">
    <source>
        <dbReference type="Proteomes" id="UP000268084"/>
    </source>
</evidence>
<dbReference type="PANTHER" id="PTHR23531:SF1">
    <property type="entry name" value="QUINOLENE RESISTANCE PROTEIN NORA"/>
    <property type="match status" value="1"/>
</dbReference>
<dbReference type="Gene3D" id="1.20.1250.20">
    <property type="entry name" value="MFS general substrate transporter like domains"/>
    <property type="match status" value="1"/>
</dbReference>
<organism evidence="7 8">
    <name type="scientific">Nakamurella antarctica</name>
    <dbReference type="NCBI Taxonomy" id="1902245"/>
    <lineage>
        <taxon>Bacteria</taxon>
        <taxon>Bacillati</taxon>
        <taxon>Actinomycetota</taxon>
        <taxon>Actinomycetes</taxon>
        <taxon>Nakamurellales</taxon>
        <taxon>Nakamurellaceae</taxon>
        <taxon>Nakamurella</taxon>
    </lineage>
</organism>
<dbReference type="PROSITE" id="PS50850">
    <property type="entry name" value="MFS"/>
    <property type="match status" value="1"/>
</dbReference>
<dbReference type="EMBL" id="CP034170">
    <property type="protein sequence ID" value="AZI56967.1"/>
    <property type="molecule type" value="Genomic_DNA"/>
</dbReference>
<feature type="transmembrane region" description="Helical" evidence="5">
    <location>
        <begin position="171"/>
        <end position="192"/>
    </location>
</feature>
<dbReference type="GO" id="GO:0005886">
    <property type="term" value="C:plasma membrane"/>
    <property type="evidence" value="ECO:0007669"/>
    <property type="project" value="UniProtKB-SubCell"/>
</dbReference>
<evidence type="ECO:0000256" key="1">
    <source>
        <dbReference type="ARBA" id="ARBA00004651"/>
    </source>
</evidence>
<reference evidence="7 8" key="1">
    <citation type="submission" date="2018-11" db="EMBL/GenBank/DDBJ databases">
        <authorList>
            <person name="Da X."/>
        </authorList>
    </citation>
    <scope>NUCLEOTIDE SEQUENCE [LARGE SCALE GENOMIC DNA]</scope>
    <source>
        <strain evidence="7 8">S14-144</strain>
    </source>
</reference>
<feature type="transmembrane region" description="Helical" evidence="5">
    <location>
        <begin position="213"/>
        <end position="237"/>
    </location>
</feature>
<evidence type="ECO:0000256" key="4">
    <source>
        <dbReference type="ARBA" id="ARBA00023136"/>
    </source>
</evidence>
<keyword evidence="8" id="KW-1185">Reference proteome</keyword>
<comment type="subcellular location">
    <subcellularLocation>
        <location evidence="1">Cell membrane</location>
        <topology evidence="1">Multi-pass membrane protein</topology>
    </subcellularLocation>
</comment>
<dbReference type="GO" id="GO:0022857">
    <property type="term" value="F:transmembrane transporter activity"/>
    <property type="evidence" value="ECO:0007669"/>
    <property type="project" value="InterPro"/>
</dbReference>
<evidence type="ECO:0000259" key="6">
    <source>
        <dbReference type="PROSITE" id="PS50850"/>
    </source>
</evidence>
<name>A0A3G8ZJL2_9ACTN</name>
<feature type="transmembrane region" description="Helical" evidence="5">
    <location>
        <begin position="276"/>
        <end position="297"/>
    </location>
</feature>
<dbReference type="AlphaFoldDB" id="A0A3G8ZJL2"/>
<protein>
    <submittedName>
        <fullName evidence="7">MFS transporter</fullName>
    </submittedName>
</protein>
<dbReference type="InterPro" id="IPR036259">
    <property type="entry name" value="MFS_trans_sf"/>
</dbReference>
<sequence length="394" mass="39947">MSSDPTPQKTSGSLWAQSDVQRLVLVSIFAFVSFFFTLSSLPLWAVAGGASEGSAGLVTTVMLACTVATQLLVPAMIRTLGVGVTLAAGLIALGGASPFYLLSHDLWWLLVVSAVRGAGFGVITVMMPIAAAGMVPARRRGEVIGIYGLAIAIPNLICVPVGVAVTNAGNFYWVALFGAAPVLALFLVRGFAQFKPHEETPANQPVTPLGKSVRAITGITLVLLVITLAGGAVLTFLPIVNTSATVTTLALVILGLVAAVSRWGVGLLFDRTGSRLLLPVGITCGAVGMVALALGIAQSSGALVLAGAFFLGISYGSAQNLTLLLAFALAGPDRQATASAMWNAAFDSGTAIGALLVGLVASAGAGFSWTFAGCGILILVATPLAVSAANRARV</sequence>
<keyword evidence="4 5" id="KW-0472">Membrane</keyword>
<dbReference type="OrthoDB" id="5189108at2"/>
<feature type="transmembrane region" description="Helical" evidence="5">
    <location>
        <begin position="23"/>
        <end position="47"/>
    </location>
</feature>
<proteinExistence type="predicted"/>
<evidence type="ECO:0000256" key="3">
    <source>
        <dbReference type="ARBA" id="ARBA00022989"/>
    </source>
</evidence>
<keyword evidence="2 5" id="KW-0812">Transmembrane</keyword>
<feature type="transmembrane region" description="Helical" evidence="5">
    <location>
        <begin position="341"/>
        <end position="361"/>
    </location>
</feature>
<dbReference type="PANTHER" id="PTHR23531">
    <property type="entry name" value="QUINOLENE RESISTANCE PROTEIN NORA"/>
    <property type="match status" value="1"/>
</dbReference>
<evidence type="ECO:0000256" key="2">
    <source>
        <dbReference type="ARBA" id="ARBA00022692"/>
    </source>
</evidence>
<feature type="transmembrane region" description="Helical" evidence="5">
    <location>
        <begin position="80"/>
        <end position="101"/>
    </location>
</feature>